<dbReference type="SMART" id="SM00137">
    <property type="entry name" value="MAM"/>
    <property type="match status" value="1"/>
</dbReference>
<dbReference type="Proteomes" id="UP000887013">
    <property type="component" value="Unassembled WGS sequence"/>
</dbReference>
<dbReference type="PRINTS" id="PR00020">
    <property type="entry name" value="MAMDOMAIN"/>
</dbReference>
<dbReference type="SUPFAM" id="SSF49899">
    <property type="entry name" value="Concanavalin A-like lectins/glucanases"/>
    <property type="match status" value="1"/>
</dbReference>
<dbReference type="PROSITE" id="PS50060">
    <property type="entry name" value="MAM_2"/>
    <property type="match status" value="1"/>
</dbReference>
<accession>A0A8X6PQ89</accession>
<comment type="caution">
    <text evidence="2">The sequence shown here is derived from an EMBL/GenBank/DDBJ whole genome shotgun (WGS) entry which is preliminary data.</text>
</comment>
<dbReference type="OrthoDB" id="6433361at2759"/>
<dbReference type="PANTHER" id="PTHR23282:SF101">
    <property type="entry name" value="MAM DOMAIN-CONTAINING PROTEIN"/>
    <property type="match status" value="1"/>
</dbReference>
<sequence>MVFNSRNKPVGSEAMLESETFSPDTDELCFTFFYQMSGKDLGTLKVIRKEGSRKNSTLWLLQGDQTNRWKKGVTVIQPSEEKYQIVFQGITANGTNGFMAIDDIRISKGEKCEITPSEAKPPEECDCGRNSKNCTLGRFGKVCDCLEGYLDRNGTCTKCDCGSHSKKCSFIPSGKYCKCETGYDDKNGICTECDCGSRSTECNFHESRKMCGCEAGYYDKNGTCTGNEYAQK</sequence>
<dbReference type="InterPro" id="IPR000998">
    <property type="entry name" value="MAM_dom"/>
</dbReference>
<reference evidence="2" key="1">
    <citation type="submission" date="2020-08" db="EMBL/GenBank/DDBJ databases">
        <title>Multicomponent nature underlies the extraordinary mechanical properties of spider dragline silk.</title>
        <authorList>
            <person name="Kono N."/>
            <person name="Nakamura H."/>
            <person name="Mori M."/>
            <person name="Yoshida Y."/>
            <person name="Ohtoshi R."/>
            <person name="Malay A.D."/>
            <person name="Moran D.A.P."/>
            <person name="Tomita M."/>
            <person name="Numata K."/>
            <person name="Arakawa K."/>
        </authorList>
    </citation>
    <scope>NUCLEOTIDE SEQUENCE</scope>
</reference>
<proteinExistence type="predicted"/>
<feature type="domain" description="MAM" evidence="1">
    <location>
        <begin position="1"/>
        <end position="114"/>
    </location>
</feature>
<name>A0A8X6PQ89_NEPPI</name>
<gene>
    <name evidence="2" type="primary">MLRP2_5</name>
    <name evidence="2" type="ORF">NPIL_378601</name>
</gene>
<evidence type="ECO:0000313" key="3">
    <source>
        <dbReference type="Proteomes" id="UP000887013"/>
    </source>
</evidence>
<keyword evidence="3" id="KW-1185">Reference proteome</keyword>
<dbReference type="CDD" id="cd06263">
    <property type="entry name" value="MAM"/>
    <property type="match status" value="1"/>
</dbReference>
<dbReference type="AlphaFoldDB" id="A0A8X6PQ89"/>
<dbReference type="InterPro" id="IPR013320">
    <property type="entry name" value="ConA-like_dom_sf"/>
</dbReference>
<dbReference type="InterPro" id="IPR051560">
    <property type="entry name" value="MAM_domain-containing"/>
</dbReference>
<evidence type="ECO:0000313" key="2">
    <source>
        <dbReference type="EMBL" id="GFT75552.1"/>
    </source>
</evidence>
<dbReference type="EMBL" id="BMAW01021936">
    <property type="protein sequence ID" value="GFT75552.1"/>
    <property type="molecule type" value="Genomic_DNA"/>
</dbReference>
<organism evidence="2 3">
    <name type="scientific">Nephila pilipes</name>
    <name type="common">Giant wood spider</name>
    <name type="synonym">Nephila maculata</name>
    <dbReference type="NCBI Taxonomy" id="299642"/>
    <lineage>
        <taxon>Eukaryota</taxon>
        <taxon>Metazoa</taxon>
        <taxon>Ecdysozoa</taxon>
        <taxon>Arthropoda</taxon>
        <taxon>Chelicerata</taxon>
        <taxon>Arachnida</taxon>
        <taxon>Araneae</taxon>
        <taxon>Araneomorphae</taxon>
        <taxon>Entelegynae</taxon>
        <taxon>Araneoidea</taxon>
        <taxon>Nephilidae</taxon>
        <taxon>Nephila</taxon>
    </lineage>
</organism>
<protein>
    <submittedName>
        <fullName evidence="2">MAM and LDL-receptor class A domain-containing protein 2</fullName>
    </submittedName>
</protein>
<dbReference type="GO" id="GO:0016020">
    <property type="term" value="C:membrane"/>
    <property type="evidence" value="ECO:0007669"/>
    <property type="project" value="InterPro"/>
</dbReference>
<dbReference type="Pfam" id="PF00629">
    <property type="entry name" value="MAM"/>
    <property type="match status" value="1"/>
</dbReference>
<evidence type="ECO:0000259" key="1">
    <source>
        <dbReference type="PROSITE" id="PS50060"/>
    </source>
</evidence>
<dbReference type="Gene3D" id="2.60.120.200">
    <property type="match status" value="1"/>
</dbReference>
<dbReference type="PANTHER" id="PTHR23282">
    <property type="entry name" value="APICAL ENDOSOMAL GLYCOPROTEIN PRECURSOR"/>
    <property type="match status" value="1"/>
</dbReference>